<name>A0AAV0WM04_9HEMI</name>
<evidence type="ECO:0000313" key="3">
    <source>
        <dbReference type="Proteomes" id="UP001160148"/>
    </source>
</evidence>
<organism evidence="2 3">
    <name type="scientific">Macrosiphum euphorbiae</name>
    <name type="common">potato aphid</name>
    <dbReference type="NCBI Taxonomy" id="13131"/>
    <lineage>
        <taxon>Eukaryota</taxon>
        <taxon>Metazoa</taxon>
        <taxon>Ecdysozoa</taxon>
        <taxon>Arthropoda</taxon>
        <taxon>Hexapoda</taxon>
        <taxon>Insecta</taxon>
        <taxon>Pterygota</taxon>
        <taxon>Neoptera</taxon>
        <taxon>Paraneoptera</taxon>
        <taxon>Hemiptera</taxon>
        <taxon>Sternorrhyncha</taxon>
        <taxon>Aphidomorpha</taxon>
        <taxon>Aphidoidea</taxon>
        <taxon>Aphididae</taxon>
        <taxon>Macrosiphini</taxon>
        <taxon>Macrosiphum</taxon>
    </lineage>
</organism>
<evidence type="ECO:0000256" key="1">
    <source>
        <dbReference type="SAM" id="MobiDB-lite"/>
    </source>
</evidence>
<evidence type="ECO:0000313" key="2">
    <source>
        <dbReference type="EMBL" id="CAI6356853.1"/>
    </source>
</evidence>
<protein>
    <submittedName>
        <fullName evidence="2">Uncharacterized protein</fullName>
    </submittedName>
</protein>
<gene>
    <name evidence="2" type="ORF">MEUPH1_LOCUS12543</name>
</gene>
<accession>A0AAV0WM04</accession>
<sequence>MSFLNIFKKKQTQTNSSESSYASNFSDEVSGDYVIKKSRKPVVQDTESLWDCRDRMLLNLRKIKTEVGEDGAKIQPEDAPIIVEEFQPDTTIVDMQGSNISSQTIDQSTGTSTVTDNPTIDKSQQMSSRTSSIVVVEYQSDTPTVDLQGSVSSQTIDQIEEAVTCKPTTDNSQQISTESSIKHVEKKTKLPNIEWDESCMTIKEYSTYNSMVDKLCQVQTNTKYPKNVKNRVFAPSYCSCSNSYHCCPCHEVIVPVHKIAYGVSLLVKHVFETCQLLERCLQKTDHAVQRSEIQLRLRATAAEAKHLAGKLTFLVIDVNHTTGTPDQIEMLINVYDACFRRFKKIMKFMRRIEMPEQREKLR</sequence>
<dbReference type="Proteomes" id="UP001160148">
    <property type="component" value="Unassembled WGS sequence"/>
</dbReference>
<reference evidence="2 3" key="1">
    <citation type="submission" date="2023-01" db="EMBL/GenBank/DDBJ databases">
        <authorList>
            <person name="Whitehead M."/>
        </authorList>
    </citation>
    <scope>NUCLEOTIDE SEQUENCE [LARGE SCALE GENOMIC DNA]</scope>
</reference>
<comment type="caution">
    <text evidence="2">The sequence shown here is derived from an EMBL/GenBank/DDBJ whole genome shotgun (WGS) entry which is preliminary data.</text>
</comment>
<dbReference type="AlphaFoldDB" id="A0AAV0WM04"/>
<proteinExistence type="predicted"/>
<keyword evidence="3" id="KW-1185">Reference proteome</keyword>
<feature type="region of interest" description="Disordered" evidence="1">
    <location>
        <begin position="102"/>
        <end position="128"/>
    </location>
</feature>
<dbReference type="EMBL" id="CARXXK010000002">
    <property type="protein sequence ID" value="CAI6356853.1"/>
    <property type="molecule type" value="Genomic_DNA"/>
</dbReference>